<dbReference type="Gene3D" id="1.20.1250.20">
    <property type="entry name" value="MFS general substrate transporter like domains"/>
    <property type="match status" value="2"/>
</dbReference>
<evidence type="ECO:0000259" key="7">
    <source>
        <dbReference type="PROSITE" id="PS50850"/>
    </source>
</evidence>
<keyword evidence="9" id="KW-1185">Reference proteome</keyword>
<dbReference type="GO" id="GO:0016020">
    <property type="term" value="C:membrane"/>
    <property type="evidence" value="ECO:0007669"/>
    <property type="project" value="UniProtKB-SubCell"/>
</dbReference>
<sequence>MTVGQQPTFALAPPRNGHGVEYAASARRRAALEEIDRHPYAWFHVKTVLVAGVGFFTDAYDVFAISIAATVLGLVYADATTLGTNADLGIKVATPVGTLLRMLFFGWLGDKLGRKTMYGFELIIMVIGTFGQALSSQGPTDAVTITGVIVVWRFILGLGVGGDEPLSATLTSEFAATRIRGRMMTTVFSMQGFGTFVAALVSATLVSAYKSYILSSGAEAVDRTWRLLIGLGCVPAVIALWFRLTIPETPRFTADVERDVERATREIDQLRFNQRYRPDRNAIVRPVQAPLATRSDFFTYFGRPHNLKLLLGMAWSWFALDFAVYSLGLNSTVVLGAIGFGDQTNDAANCQETLTNACMYQILFNASIGNIILSLSGLIPGFGFSFLLIDCWGRKPIQLMGFAVLTVIFVCMGSAYWKTALSTNQAAKSAFVFLYCLTNFFQNFDPNTTTFIIPGGAFPTRYRSTAHGLCAAFGKLGAIIAQVVFSSLKDWGGKNNWIGHILQIIALFMLTGLFSTLLLDETKQETLENLSHEEEFSYSWTQDDLNLPQPVALHGQPEAQLPPPANGHGHPANGHAHPPFPPFPPYHNHQEDQAPPEPGQPASPTTGVEVHRTTGHARLR</sequence>
<feature type="region of interest" description="Disordered" evidence="5">
    <location>
        <begin position="547"/>
        <end position="620"/>
    </location>
</feature>
<dbReference type="AlphaFoldDB" id="M5FRL8"/>
<dbReference type="InterPro" id="IPR020846">
    <property type="entry name" value="MFS_dom"/>
</dbReference>
<dbReference type="PROSITE" id="PS50850">
    <property type="entry name" value="MFS"/>
    <property type="match status" value="1"/>
</dbReference>
<keyword evidence="4 6" id="KW-0472">Membrane</keyword>
<gene>
    <name evidence="8" type="ORF">DACRYDRAFT_118652</name>
</gene>
<reference evidence="8 9" key="1">
    <citation type="journal article" date="2012" name="Science">
        <title>The Paleozoic origin of enzymatic lignin decomposition reconstructed from 31 fungal genomes.</title>
        <authorList>
            <person name="Floudas D."/>
            <person name="Binder M."/>
            <person name="Riley R."/>
            <person name="Barry K."/>
            <person name="Blanchette R.A."/>
            <person name="Henrissat B."/>
            <person name="Martinez A.T."/>
            <person name="Otillar R."/>
            <person name="Spatafora J.W."/>
            <person name="Yadav J.S."/>
            <person name="Aerts A."/>
            <person name="Benoit I."/>
            <person name="Boyd A."/>
            <person name="Carlson A."/>
            <person name="Copeland A."/>
            <person name="Coutinho P.M."/>
            <person name="de Vries R.P."/>
            <person name="Ferreira P."/>
            <person name="Findley K."/>
            <person name="Foster B."/>
            <person name="Gaskell J."/>
            <person name="Glotzer D."/>
            <person name="Gorecki P."/>
            <person name="Heitman J."/>
            <person name="Hesse C."/>
            <person name="Hori C."/>
            <person name="Igarashi K."/>
            <person name="Jurgens J.A."/>
            <person name="Kallen N."/>
            <person name="Kersten P."/>
            <person name="Kohler A."/>
            <person name="Kuees U."/>
            <person name="Kumar T.K.A."/>
            <person name="Kuo A."/>
            <person name="LaButti K."/>
            <person name="Larrondo L.F."/>
            <person name="Lindquist E."/>
            <person name="Ling A."/>
            <person name="Lombard V."/>
            <person name="Lucas S."/>
            <person name="Lundell T."/>
            <person name="Martin R."/>
            <person name="McLaughlin D.J."/>
            <person name="Morgenstern I."/>
            <person name="Morin E."/>
            <person name="Murat C."/>
            <person name="Nagy L.G."/>
            <person name="Nolan M."/>
            <person name="Ohm R.A."/>
            <person name="Patyshakuliyeva A."/>
            <person name="Rokas A."/>
            <person name="Ruiz-Duenas F.J."/>
            <person name="Sabat G."/>
            <person name="Salamov A."/>
            <person name="Samejima M."/>
            <person name="Schmutz J."/>
            <person name="Slot J.C."/>
            <person name="St John F."/>
            <person name="Stenlid J."/>
            <person name="Sun H."/>
            <person name="Sun S."/>
            <person name="Syed K."/>
            <person name="Tsang A."/>
            <person name="Wiebenga A."/>
            <person name="Young D."/>
            <person name="Pisabarro A."/>
            <person name="Eastwood D.C."/>
            <person name="Martin F."/>
            <person name="Cullen D."/>
            <person name="Grigoriev I.V."/>
            <person name="Hibbett D.S."/>
        </authorList>
    </citation>
    <scope>NUCLEOTIDE SEQUENCE [LARGE SCALE GENOMIC DNA]</scope>
    <source>
        <strain evidence="8 9">DJM-731 SS1</strain>
    </source>
</reference>
<evidence type="ECO:0000313" key="8">
    <source>
        <dbReference type="EMBL" id="EJT98358.1"/>
    </source>
</evidence>
<accession>M5FRL8</accession>
<organism evidence="8 9">
    <name type="scientific">Dacryopinax primogenitus (strain DJM 731)</name>
    <name type="common">Brown rot fungus</name>
    <dbReference type="NCBI Taxonomy" id="1858805"/>
    <lineage>
        <taxon>Eukaryota</taxon>
        <taxon>Fungi</taxon>
        <taxon>Dikarya</taxon>
        <taxon>Basidiomycota</taxon>
        <taxon>Agaricomycotina</taxon>
        <taxon>Dacrymycetes</taxon>
        <taxon>Dacrymycetales</taxon>
        <taxon>Dacrymycetaceae</taxon>
        <taxon>Dacryopinax</taxon>
    </lineage>
</organism>
<feature type="compositionally biased region" description="Low complexity" evidence="5">
    <location>
        <begin position="566"/>
        <end position="577"/>
    </location>
</feature>
<dbReference type="InterPro" id="IPR005829">
    <property type="entry name" value="Sugar_transporter_CS"/>
</dbReference>
<feature type="transmembrane region" description="Helical" evidence="6">
    <location>
        <begin position="497"/>
        <end position="519"/>
    </location>
</feature>
<name>M5FRL8_DACPD</name>
<dbReference type="GO" id="GO:0022857">
    <property type="term" value="F:transmembrane transporter activity"/>
    <property type="evidence" value="ECO:0007669"/>
    <property type="project" value="InterPro"/>
</dbReference>
<dbReference type="OrthoDB" id="433512at2759"/>
<feature type="transmembrane region" description="Helical" evidence="6">
    <location>
        <begin position="362"/>
        <end position="387"/>
    </location>
</feature>
<keyword evidence="2 6" id="KW-0812">Transmembrane</keyword>
<dbReference type="PROSITE" id="PS00216">
    <property type="entry name" value="SUGAR_TRANSPORT_1"/>
    <property type="match status" value="1"/>
</dbReference>
<evidence type="ECO:0000256" key="6">
    <source>
        <dbReference type="SAM" id="Phobius"/>
    </source>
</evidence>
<dbReference type="HOGENOM" id="CLU_001265_46_14_1"/>
<feature type="transmembrane region" description="Helical" evidence="6">
    <location>
        <begin position="142"/>
        <end position="162"/>
    </location>
</feature>
<dbReference type="CDD" id="cd17364">
    <property type="entry name" value="MFS_PhT"/>
    <property type="match status" value="1"/>
</dbReference>
<dbReference type="InterPro" id="IPR036259">
    <property type="entry name" value="MFS_trans_sf"/>
</dbReference>
<evidence type="ECO:0000256" key="1">
    <source>
        <dbReference type="ARBA" id="ARBA00004141"/>
    </source>
</evidence>
<feature type="domain" description="Major facilitator superfamily (MFS) profile" evidence="7">
    <location>
        <begin position="47"/>
        <end position="523"/>
    </location>
</feature>
<dbReference type="RefSeq" id="XP_040625256.1">
    <property type="nucleotide sequence ID" value="XM_040770634.1"/>
</dbReference>
<keyword evidence="3 6" id="KW-1133">Transmembrane helix</keyword>
<evidence type="ECO:0000256" key="3">
    <source>
        <dbReference type="ARBA" id="ARBA00022989"/>
    </source>
</evidence>
<dbReference type="GeneID" id="63685696"/>
<feature type="transmembrane region" description="Helical" evidence="6">
    <location>
        <begin position="47"/>
        <end position="76"/>
    </location>
</feature>
<evidence type="ECO:0000256" key="2">
    <source>
        <dbReference type="ARBA" id="ARBA00022692"/>
    </source>
</evidence>
<proteinExistence type="predicted"/>
<feature type="transmembrane region" description="Helical" evidence="6">
    <location>
        <begin position="88"/>
        <end position="109"/>
    </location>
</feature>
<dbReference type="EMBL" id="JH795873">
    <property type="protein sequence ID" value="EJT98358.1"/>
    <property type="molecule type" value="Genomic_DNA"/>
</dbReference>
<dbReference type="PANTHER" id="PTHR24064">
    <property type="entry name" value="SOLUTE CARRIER FAMILY 22 MEMBER"/>
    <property type="match status" value="1"/>
</dbReference>
<comment type="subcellular location">
    <subcellularLocation>
        <location evidence="1">Membrane</location>
        <topology evidence="1">Multi-pass membrane protein</topology>
    </subcellularLocation>
</comment>
<evidence type="ECO:0000256" key="4">
    <source>
        <dbReference type="ARBA" id="ARBA00023136"/>
    </source>
</evidence>
<evidence type="ECO:0000256" key="5">
    <source>
        <dbReference type="SAM" id="MobiDB-lite"/>
    </source>
</evidence>
<evidence type="ECO:0000313" key="9">
    <source>
        <dbReference type="Proteomes" id="UP000030653"/>
    </source>
</evidence>
<feature type="transmembrane region" description="Helical" evidence="6">
    <location>
        <begin position="183"/>
        <end position="205"/>
    </location>
</feature>
<dbReference type="STRING" id="1858805.M5FRL8"/>
<dbReference type="PROSITE" id="PS00217">
    <property type="entry name" value="SUGAR_TRANSPORT_2"/>
    <property type="match status" value="1"/>
</dbReference>
<dbReference type="Proteomes" id="UP000030653">
    <property type="component" value="Unassembled WGS sequence"/>
</dbReference>
<feature type="transmembrane region" description="Helical" evidence="6">
    <location>
        <begin position="466"/>
        <end position="485"/>
    </location>
</feature>
<dbReference type="InterPro" id="IPR005828">
    <property type="entry name" value="MFS_sugar_transport-like"/>
</dbReference>
<dbReference type="Pfam" id="PF00083">
    <property type="entry name" value="Sugar_tr"/>
    <property type="match status" value="1"/>
</dbReference>
<protein>
    <submittedName>
        <fullName evidence="8">MFS general substrate transporter</fullName>
    </submittedName>
</protein>
<dbReference type="SUPFAM" id="SSF103473">
    <property type="entry name" value="MFS general substrate transporter"/>
    <property type="match status" value="1"/>
</dbReference>
<feature type="transmembrane region" description="Helical" evidence="6">
    <location>
        <begin position="225"/>
        <end position="242"/>
    </location>
</feature>
<feature type="transmembrane region" description="Helical" evidence="6">
    <location>
        <begin position="399"/>
        <end position="417"/>
    </location>
</feature>
<feature type="transmembrane region" description="Helical" evidence="6">
    <location>
        <begin position="116"/>
        <end position="136"/>
    </location>
</feature>